<keyword evidence="4" id="KW-0812">Transmembrane</keyword>
<dbReference type="Proteomes" id="UP000236197">
    <property type="component" value="Unassembled WGS sequence"/>
</dbReference>
<feature type="domain" description="HTH luxR-type" evidence="5">
    <location>
        <begin position="419"/>
        <end position="484"/>
    </location>
</feature>
<evidence type="ECO:0000313" key="6">
    <source>
        <dbReference type="EMBL" id="PNV67920.1"/>
    </source>
</evidence>
<keyword evidence="2" id="KW-0238">DNA-binding</keyword>
<dbReference type="Gene3D" id="1.10.10.10">
    <property type="entry name" value="Winged helix-like DNA-binding domain superfamily/Winged helix DNA-binding domain"/>
    <property type="match status" value="1"/>
</dbReference>
<dbReference type="EMBL" id="PPEK01000004">
    <property type="protein sequence ID" value="PNV67920.1"/>
    <property type="molecule type" value="Genomic_DNA"/>
</dbReference>
<feature type="transmembrane region" description="Helical" evidence="4">
    <location>
        <begin position="169"/>
        <end position="189"/>
    </location>
</feature>
<protein>
    <recommendedName>
        <fullName evidence="5">HTH luxR-type domain-containing protein</fullName>
    </recommendedName>
</protein>
<evidence type="ECO:0000313" key="7">
    <source>
        <dbReference type="Proteomes" id="UP000236197"/>
    </source>
</evidence>
<comment type="caution">
    <text evidence="6">The sequence shown here is derived from an EMBL/GenBank/DDBJ whole genome shotgun (WGS) entry which is preliminary data.</text>
</comment>
<dbReference type="PROSITE" id="PS50043">
    <property type="entry name" value="HTH_LUXR_2"/>
    <property type="match status" value="1"/>
</dbReference>
<sequence length="491" mass="52461">MAVSDVRSFIEVARNEIRSPARLAGMGVYWAWLQIVFSSASLAPTDLLPAPLAPQHQIWTASLLTTILVFLVVLFCKPGRALHGPRAVGASSFCMAGGSLLLAFSSTASDPLPFAAAGALGVGVGSALAFLCWGLHLARLVPRRVLFDMSAFAFLTALFFGIVTPLPPAAVQACAVLMPLASGALLCVANRHEAPTSHGQTSSASEPAERSLSHARRGSGLLGLAVLVGLVYGIMRGITLAFGTSTVEAATVATVIGVAASGVLLLVTTVFYRRESELYLVCEISFPLLVAGFLLLPQYAGPLPLPIIVFTVGHGYFYFLLWVFCVDQSQAQGRDPLRVFSAGLLAFLGSSLAGSLASDALALSGFESSGVVGIVSLVIVYAFVLAFAVLFGRTRSERMRDAQEADERRHAEFERCAKLVAHDGGLTAREAEIFLLLARDESRAAIRERLCISNDTVKTHTRRLYAKLDIHAKQEARALVTARMERERRGM</sequence>
<dbReference type="PANTHER" id="PTHR44688">
    <property type="entry name" value="DNA-BINDING TRANSCRIPTIONAL ACTIVATOR DEVR_DOSR"/>
    <property type="match status" value="1"/>
</dbReference>
<dbReference type="SUPFAM" id="SSF46894">
    <property type="entry name" value="C-terminal effector domain of the bipartite response regulators"/>
    <property type="match status" value="1"/>
</dbReference>
<dbReference type="InterPro" id="IPR000792">
    <property type="entry name" value="Tscrpt_reg_LuxR_C"/>
</dbReference>
<feature type="transmembrane region" description="Helical" evidence="4">
    <location>
        <begin position="145"/>
        <end position="163"/>
    </location>
</feature>
<feature type="transmembrane region" description="Helical" evidence="4">
    <location>
        <begin position="305"/>
        <end position="325"/>
    </location>
</feature>
<evidence type="ECO:0000256" key="2">
    <source>
        <dbReference type="ARBA" id="ARBA00023125"/>
    </source>
</evidence>
<feature type="transmembrane region" description="Helical" evidence="4">
    <location>
        <begin position="370"/>
        <end position="391"/>
    </location>
</feature>
<feature type="transmembrane region" description="Helical" evidence="4">
    <location>
        <begin position="88"/>
        <end position="108"/>
    </location>
</feature>
<evidence type="ECO:0000256" key="3">
    <source>
        <dbReference type="ARBA" id="ARBA00023163"/>
    </source>
</evidence>
<proteinExistence type="predicted"/>
<dbReference type="RefSeq" id="WP_103264722.1">
    <property type="nucleotide sequence ID" value="NZ_CABMLE010000004.1"/>
</dbReference>
<name>A0A2K2UCN0_9ACTN</name>
<feature type="transmembrane region" description="Helical" evidence="4">
    <location>
        <begin position="21"/>
        <end position="43"/>
    </location>
</feature>
<keyword evidence="3" id="KW-0804">Transcription</keyword>
<dbReference type="InterPro" id="IPR036388">
    <property type="entry name" value="WH-like_DNA-bd_sf"/>
</dbReference>
<organism evidence="6 7">
    <name type="scientific">Enteroscipio rubneri</name>
    <dbReference type="NCBI Taxonomy" id="2070686"/>
    <lineage>
        <taxon>Bacteria</taxon>
        <taxon>Bacillati</taxon>
        <taxon>Actinomycetota</taxon>
        <taxon>Coriobacteriia</taxon>
        <taxon>Eggerthellales</taxon>
        <taxon>Eggerthellaceae</taxon>
        <taxon>Enteroscipio</taxon>
    </lineage>
</organism>
<reference evidence="7" key="1">
    <citation type="submission" date="2018-01" db="EMBL/GenBank/DDBJ databases">
        <title>Rubneribacter badeniensis gen. nov., sp. nov., and Colonibacter rubneri, gen. nov., sp. nov., WGS of new members of the Eggerthellaceae.</title>
        <authorList>
            <person name="Danylec N."/>
            <person name="Stoll D.A."/>
            <person name="Doetsch A."/>
            <person name="Kulling S.E."/>
            <person name="Huch M."/>
        </authorList>
    </citation>
    <scope>NUCLEOTIDE SEQUENCE [LARGE SCALE GENOMIC DNA]</scope>
    <source>
        <strain evidence="7">ResAG-96</strain>
    </source>
</reference>
<dbReference type="GO" id="GO:0006355">
    <property type="term" value="P:regulation of DNA-templated transcription"/>
    <property type="evidence" value="ECO:0007669"/>
    <property type="project" value="InterPro"/>
</dbReference>
<dbReference type="SUPFAM" id="SSF103473">
    <property type="entry name" value="MFS general substrate transporter"/>
    <property type="match status" value="1"/>
</dbReference>
<accession>A0A2K2UCN0</accession>
<dbReference type="PANTHER" id="PTHR44688:SF16">
    <property type="entry name" value="DNA-BINDING TRANSCRIPTIONAL ACTIVATOR DEVR_DOSR"/>
    <property type="match status" value="1"/>
</dbReference>
<feature type="transmembrane region" description="Helical" evidence="4">
    <location>
        <begin position="220"/>
        <end position="243"/>
    </location>
</feature>
<dbReference type="SMART" id="SM00421">
    <property type="entry name" value="HTH_LUXR"/>
    <property type="match status" value="1"/>
</dbReference>
<feature type="transmembrane region" description="Helical" evidence="4">
    <location>
        <begin position="114"/>
        <end position="133"/>
    </location>
</feature>
<dbReference type="InterPro" id="IPR036259">
    <property type="entry name" value="MFS_trans_sf"/>
</dbReference>
<feature type="transmembrane region" description="Helical" evidence="4">
    <location>
        <begin position="278"/>
        <end position="299"/>
    </location>
</feature>
<dbReference type="OrthoDB" id="3170010at2"/>
<keyword evidence="7" id="KW-1185">Reference proteome</keyword>
<feature type="transmembrane region" description="Helical" evidence="4">
    <location>
        <begin position="58"/>
        <end position="76"/>
    </location>
</feature>
<feature type="transmembrane region" description="Helical" evidence="4">
    <location>
        <begin position="337"/>
        <end position="358"/>
    </location>
</feature>
<dbReference type="CDD" id="cd06170">
    <property type="entry name" value="LuxR_C_like"/>
    <property type="match status" value="1"/>
</dbReference>
<keyword evidence="4" id="KW-0472">Membrane</keyword>
<dbReference type="Pfam" id="PF00196">
    <property type="entry name" value="GerE"/>
    <property type="match status" value="1"/>
</dbReference>
<feature type="transmembrane region" description="Helical" evidence="4">
    <location>
        <begin position="249"/>
        <end position="271"/>
    </location>
</feature>
<dbReference type="AlphaFoldDB" id="A0A2K2UCN0"/>
<dbReference type="InterPro" id="IPR016032">
    <property type="entry name" value="Sig_transdc_resp-reg_C-effctor"/>
</dbReference>
<evidence type="ECO:0000256" key="1">
    <source>
        <dbReference type="ARBA" id="ARBA00023015"/>
    </source>
</evidence>
<gene>
    <name evidence="6" type="ORF">C2L71_05215</name>
</gene>
<dbReference type="GO" id="GO:0003677">
    <property type="term" value="F:DNA binding"/>
    <property type="evidence" value="ECO:0007669"/>
    <property type="project" value="UniProtKB-KW"/>
</dbReference>
<evidence type="ECO:0000259" key="5">
    <source>
        <dbReference type="PROSITE" id="PS50043"/>
    </source>
</evidence>
<keyword evidence="4" id="KW-1133">Transmembrane helix</keyword>
<keyword evidence="1" id="KW-0805">Transcription regulation</keyword>
<evidence type="ECO:0000256" key="4">
    <source>
        <dbReference type="SAM" id="Phobius"/>
    </source>
</evidence>